<name>A0A0V1DLJ9_TRIPS</name>
<feature type="region of interest" description="Disordered" evidence="1">
    <location>
        <begin position="1"/>
        <end position="32"/>
    </location>
</feature>
<dbReference type="AlphaFoldDB" id="A0A0V1DLJ9"/>
<organism evidence="2 3">
    <name type="scientific">Trichinella pseudospiralis</name>
    <name type="common">Parasitic roundworm</name>
    <dbReference type="NCBI Taxonomy" id="6337"/>
    <lineage>
        <taxon>Eukaryota</taxon>
        <taxon>Metazoa</taxon>
        <taxon>Ecdysozoa</taxon>
        <taxon>Nematoda</taxon>
        <taxon>Enoplea</taxon>
        <taxon>Dorylaimia</taxon>
        <taxon>Trichinellida</taxon>
        <taxon>Trichinellidae</taxon>
        <taxon>Trichinella</taxon>
    </lineage>
</organism>
<keyword evidence="3" id="KW-1185">Reference proteome</keyword>
<comment type="caution">
    <text evidence="2">The sequence shown here is derived from an EMBL/GenBank/DDBJ whole genome shotgun (WGS) entry which is preliminary data.</text>
</comment>
<dbReference type="Proteomes" id="UP000054995">
    <property type="component" value="Unassembled WGS sequence"/>
</dbReference>
<proteinExistence type="predicted"/>
<reference evidence="2 3" key="1">
    <citation type="submission" date="2015-01" db="EMBL/GenBank/DDBJ databases">
        <title>Evolution of Trichinella species and genotypes.</title>
        <authorList>
            <person name="Korhonen P.K."/>
            <person name="Edoardo P."/>
            <person name="Giuseppe L.R."/>
            <person name="Gasser R.B."/>
        </authorList>
    </citation>
    <scope>NUCLEOTIDE SEQUENCE [LARGE SCALE GENOMIC DNA]</scope>
    <source>
        <strain evidence="2">ISS470</strain>
    </source>
</reference>
<evidence type="ECO:0000313" key="2">
    <source>
        <dbReference type="EMBL" id="KRY62429.1"/>
    </source>
</evidence>
<evidence type="ECO:0000313" key="3">
    <source>
        <dbReference type="Proteomes" id="UP000054995"/>
    </source>
</evidence>
<evidence type="ECO:0000256" key="1">
    <source>
        <dbReference type="SAM" id="MobiDB-lite"/>
    </source>
</evidence>
<feature type="compositionally biased region" description="Basic residues" evidence="1">
    <location>
        <begin position="7"/>
        <end position="32"/>
    </location>
</feature>
<sequence>MAFSVRWRTKNRNKNGFKHKNRRWTRRSGRRR</sequence>
<protein>
    <submittedName>
        <fullName evidence="2">Uncharacterized protein</fullName>
    </submittedName>
</protein>
<dbReference type="EMBL" id="JYDT01003399">
    <property type="protein sequence ID" value="KRY62429.1"/>
    <property type="molecule type" value="Genomic_DNA"/>
</dbReference>
<accession>A0A0V1DLJ9</accession>
<gene>
    <name evidence="2" type="ORF">T4D_10554</name>
</gene>